<protein>
    <submittedName>
        <fullName evidence="3">Flp pilus assembly protein TadD</fullName>
    </submittedName>
</protein>
<feature type="repeat" description="TPR" evidence="1">
    <location>
        <begin position="156"/>
        <end position="189"/>
    </location>
</feature>
<organism evidence="3 4">
    <name type="scientific">Chelatococcus asaccharovorans</name>
    <dbReference type="NCBI Taxonomy" id="28210"/>
    <lineage>
        <taxon>Bacteria</taxon>
        <taxon>Pseudomonadati</taxon>
        <taxon>Pseudomonadota</taxon>
        <taxon>Alphaproteobacteria</taxon>
        <taxon>Hyphomicrobiales</taxon>
        <taxon>Chelatococcaceae</taxon>
        <taxon>Chelatococcus</taxon>
    </lineage>
</organism>
<dbReference type="EMBL" id="QJJK01000011">
    <property type="protein sequence ID" value="PXW54727.1"/>
    <property type="molecule type" value="Genomic_DNA"/>
</dbReference>
<dbReference type="SMART" id="SM00028">
    <property type="entry name" value="TPR"/>
    <property type="match status" value="3"/>
</dbReference>
<keyword evidence="1" id="KW-0802">TPR repeat</keyword>
<evidence type="ECO:0000256" key="1">
    <source>
        <dbReference type="PROSITE-ProRule" id="PRU00339"/>
    </source>
</evidence>
<dbReference type="InterPro" id="IPR052384">
    <property type="entry name" value="TMTC_O-mannosyltransferase"/>
</dbReference>
<name>A0A2V3TZZ9_9HYPH</name>
<dbReference type="RefSeq" id="WP_245450099.1">
    <property type="nucleotide sequence ID" value="NZ_JAHBRY010000001.1"/>
</dbReference>
<dbReference type="InterPro" id="IPR019734">
    <property type="entry name" value="TPR_rpt"/>
</dbReference>
<evidence type="ECO:0000313" key="4">
    <source>
        <dbReference type="Proteomes" id="UP000248021"/>
    </source>
</evidence>
<comment type="caution">
    <text evidence="3">The sequence shown here is derived from an EMBL/GenBank/DDBJ whole genome shotgun (WGS) entry which is preliminary data.</text>
</comment>
<evidence type="ECO:0000256" key="2">
    <source>
        <dbReference type="SAM" id="MobiDB-lite"/>
    </source>
</evidence>
<dbReference type="GO" id="GO:0000030">
    <property type="term" value="F:mannosyltransferase activity"/>
    <property type="evidence" value="ECO:0007669"/>
    <property type="project" value="TreeGrafter"/>
</dbReference>
<dbReference type="PROSITE" id="PS50005">
    <property type="entry name" value="TPR"/>
    <property type="match status" value="1"/>
</dbReference>
<proteinExistence type="predicted"/>
<feature type="region of interest" description="Disordered" evidence="2">
    <location>
        <begin position="273"/>
        <end position="293"/>
    </location>
</feature>
<dbReference type="SUPFAM" id="SSF48452">
    <property type="entry name" value="TPR-like"/>
    <property type="match status" value="1"/>
</dbReference>
<reference evidence="3 4" key="1">
    <citation type="submission" date="2018-05" db="EMBL/GenBank/DDBJ databases">
        <title>Genomic Encyclopedia of Type Strains, Phase IV (KMG-IV): sequencing the most valuable type-strain genomes for metagenomic binning, comparative biology and taxonomic classification.</title>
        <authorList>
            <person name="Goeker M."/>
        </authorList>
    </citation>
    <scope>NUCLEOTIDE SEQUENCE [LARGE SCALE GENOMIC DNA]</scope>
    <source>
        <strain evidence="3 4">DSM 6462</strain>
    </source>
</reference>
<dbReference type="Pfam" id="PF13432">
    <property type="entry name" value="TPR_16"/>
    <property type="match status" value="2"/>
</dbReference>
<accession>A0A2V3TZZ9</accession>
<dbReference type="PANTHER" id="PTHR44216:SF3">
    <property type="entry name" value="PROTEIN O-MANNOSYL-TRANSFERASE TMTC2"/>
    <property type="match status" value="1"/>
</dbReference>
<dbReference type="Proteomes" id="UP000248021">
    <property type="component" value="Unassembled WGS sequence"/>
</dbReference>
<dbReference type="PANTHER" id="PTHR44216">
    <property type="entry name" value="PROTEIN O-MANNOSYL-TRANSFERASE TMTC2"/>
    <property type="match status" value="1"/>
</dbReference>
<dbReference type="GO" id="GO:0035269">
    <property type="term" value="P:protein O-linked glycosylation via mannose"/>
    <property type="evidence" value="ECO:0007669"/>
    <property type="project" value="TreeGrafter"/>
</dbReference>
<keyword evidence="4" id="KW-1185">Reference proteome</keyword>
<dbReference type="Gene3D" id="1.25.40.10">
    <property type="entry name" value="Tetratricopeptide repeat domain"/>
    <property type="match status" value="1"/>
</dbReference>
<evidence type="ECO:0000313" key="3">
    <source>
        <dbReference type="EMBL" id="PXW54727.1"/>
    </source>
</evidence>
<gene>
    <name evidence="3" type="ORF">C7450_111260</name>
</gene>
<dbReference type="InterPro" id="IPR011990">
    <property type="entry name" value="TPR-like_helical_dom_sf"/>
</dbReference>
<dbReference type="AlphaFoldDB" id="A0A2V3TZZ9"/>
<sequence length="345" mass="36682">MNPFPPAVALARPPLRRRVTRGPIVGLAAACMLSLVLGGCMPDLSKADITGSISLLKRKAEPTEPTEADWRELADKAGKRYEANPEDRVAALAYGRSLREIGQHQQAVAVLRQAALRAPEDKALLSAYGRALTDVGNLREAADVLARAHTPDKPDWRVLSAQGTVADQMGDHTGARRYYEAALRLSPGEPSVLSNLGLSYALSRNLPEAEKALRQAAASPKADQRVRQNLALVLGLSGQTTEAERLLKQDMPPEAAARGLAYLKQLTGKPAIAARPAPGTGPRAPGTAAAQARRSTAIETQAHRLAPAAKAPMRRVSSVADEVDAVEEQATQAMPLGLPLRPSVE</sequence>